<evidence type="ECO:0000256" key="2">
    <source>
        <dbReference type="ARBA" id="ARBA00022448"/>
    </source>
</evidence>
<dbReference type="PROSITE" id="PS50893">
    <property type="entry name" value="ABC_TRANSPORTER_2"/>
    <property type="match status" value="2"/>
</dbReference>
<dbReference type="PANTHER" id="PTHR43776:SF7">
    <property type="entry name" value="D,D-DIPEPTIDE TRANSPORT ATP-BINDING PROTEIN DDPF-RELATED"/>
    <property type="match status" value="1"/>
</dbReference>
<dbReference type="InterPro" id="IPR050319">
    <property type="entry name" value="ABC_transp_ATP-bind"/>
</dbReference>
<keyword evidence="4 6" id="KW-0067">ATP-binding</keyword>
<sequence>MSDVEQGHGPLLQIDDLRVSYRTARGAGKTAVEGVGLSVHPGEFVAVVGESGSGKSTTVHAALRLLPSSASIESGTIHLGGRDVTRWKDRQLAQLRGPFVGFVPQDPGTSLNPVKRVGVQVLEAIRLHRKVESGPARELALEKLRLAGLNSVERIYSQFPHELSGGMKQRVLIAIALASDPALLVADEPTSALDVTVQKVILDHLAVLRDTLGLGVLLVTHDLGVAFDRADRVVVMRQGRIVEQGETRELVENPGQEYTRSLIAAAPSFRSARLGPSPLALAARAVDDTAAAGPVLELRDVTRRFTVGSGSKASEFVAVDGVTVGVTAGSTHAVVGESGAGKSTLARIAVGLSRPDAGEVLLEGDRIDGLSHRRLRPVRRRIQLVRQNPYSSLDPKLSIEQIIAEPLAAFKIRNNRTERRTRVVELLDAVALDSTFLRRKPVELSGGQRQRVAIARALAADPRIVVLDEAVSALDVSVQSQILQLLVDVQAEFGLTYLFITHDLGVVRLIADDVTVMRGGRVVESGRVDDIFGAPREAYTRNLLHAVPGENQLLAAAL</sequence>
<gene>
    <name evidence="6" type="ORF">SAMN04490239_8834</name>
</gene>
<dbReference type="Gene3D" id="3.40.50.300">
    <property type="entry name" value="P-loop containing nucleotide triphosphate hydrolases"/>
    <property type="match status" value="2"/>
</dbReference>
<dbReference type="EMBL" id="FNSV01000005">
    <property type="protein sequence ID" value="SED57474.1"/>
    <property type="molecule type" value="Genomic_DNA"/>
</dbReference>
<dbReference type="Pfam" id="PF08352">
    <property type="entry name" value="oligo_HPY"/>
    <property type="match status" value="2"/>
</dbReference>
<dbReference type="SUPFAM" id="SSF52540">
    <property type="entry name" value="P-loop containing nucleoside triphosphate hydrolases"/>
    <property type="match status" value="2"/>
</dbReference>
<dbReference type="SMART" id="SM00382">
    <property type="entry name" value="AAA"/>
    <property type="match status" value="2"/>
</dbReference>
<protein>
    <submittedName>
        <fullName evidence="6">Peptide/nickel transport system ATP-binding protein</fullName>
    </submittedName>
</protein>
<comment type="similarity">
    <text evidence="1">Belongs to the ABC transporter superfamily.</text>
</comment>
<dbReference type="InterPro" id="IPR003593">
    <property type="entry name" value="AAA+_ATPase"/>
</dbReference>
<dbReference type="InterPro" id="IPR003439">
    <property type="entry name" value="ABC_transporter-like_ATP-bd"/>
</dbReference>
<dbReference type="PROSITE" id="PS00211">
    <property type="entry name" value="ABC_TRANSPORTER_1"/>
    <property type="match status" value="2"/>
</dbReference>
<dbReference type="GO" id="GO:0005524">
    <property type="term" value="F:ATP binding"/>
    <property type="evidence" value="ECO:0007669"/>
    <property type="project" value="UniProtKB-KW"/>
</dbReference>
<dbReference type="Proteomes" id="UP000183561">
    <property type="component" value="Unassembled WGS sequence"/>
</dbReference>
<dbReference type="GO" id="GO:0016887">
    <property type="term" value="F:ATP hydrolysis activity"/>
    <property type="evidence" value="ECO:0007669"/>
    <property type="project" value="InterPro"/>
</dbReference>
<evidence type="ECO:0000256" key="3">
    <source>
        <dbReference type="ARBA" id="ARBA00022741"/>
    </source>
</evidence>
<evidence type="ECO:0000313" key="7">
    <source>
        <dbReference type="Proteomes" id="UP000183561"/>
    </source>
</evidence>
<organism evidence="6 7">
    <name type="scientific">Rhodococcus koreensis</name>
    <dbReference type="NCBI Taxonomy" id="99653"/>
    <lineage>
        <taxon>Bacteria</taxon>
        <taxon>Bacillati</taxon>
        <taxon>Actinomycetota</taxon>
        <taxon>Actinomycetes</taxon>
        <taxon>Mycobacteriales</taxon>
        <taxon>Nocardiaceae</taxon>
        <taxon>Rhodococcus</taxon>
    </lineage>
</organism>
<dbReference type="PANTHER" id="PTHR43776">
    <property type="entry name" value="TRANSPORT ATP-BINDING PROTEIN"/>
    <property type="match status" value="1"/>
</dbReference>
<dbReference type="GO" id="GO:0055085">
    <property type="term" value="P:transmembrane transport"/>
    <property type="evidence" value="ECO:0007669"/>
    <property type="project" value="UniProtKB-ARBA"/>
</dbReference>
<dbReference type="OrthoDB" id="8036461at2"/>
<accession>A0A1H5BTT4</accession>
<dbReference type="InterPro" id="IPR017871">
    <property type="entry name" value="ABC_transporter-like_CS"/>
</dbReference>
<dbReference type="Pfam" id="PF00005">
    <property type="entry name" value="ABC_tran"/>
    <property type="match status" value="2"/>
</dbReference>
<feature type="domain" description="ABC transporter" evidence="5">
    <location>
        <begin position="12"/>
        <end position="263"/>
    </location>
</feature>
<dbReference type="InterPro" id="IPR013563">
    <property type="entry name" value="Oligopep_ABC_C"/>
</dbReference>
<dbReference type="GO" id="GO:0015833">
    <property type="term" value="P:peptide transport"/>
    <property type="evidence" value="ECO:0007669"/>
    <property type="project" value="InterPro"/>
</dbReference>
<evidence type="ECO:0000259" key="5">
    <source>
        <dbReference type="PROSITE" id="PS50893"/>
    </source>
</evidence>
<name>A0A1H5BTT4_9NOCA</name>
<keyword evidence="2" id="KW-0813">Transport</keyword>
<dbReference type="CDD" id="cd03257">
    <property type="entry name" value="ABC_NikE_OppD_transporters"/>
    <property type="match status" value="2"/>
</dbReference>
<dbReference type="RefSeq" id="WP_072941316.1">
    <property type="nucleotide sequence ID" value="NZ_FNSV01000005.1"/>
</dbReference>
<evidence type="ECO:0000313" key="6">
    <source>
        <dbReference type="EMBL" id="SED57474.1"/>
    </source>
</evidence>
<evidence type="ECO:0000256" key="4">
    <source>
        <dbReference type="ARBA" id="ARBA00022840"/>
    </source>
</evidence>
<evidence type="ECO:0000256" key="1">
    <source>
        <dbReference type="ARBA" id="ARBA00005417"/>
    </source>
</evidence>
<keyword evidence="3" id="KW-0547">Nucleotide-binding</keyword>
<feature type="domain" description="ABC transporter" evidence="5">
    <location>
        <begin position="296"/>
        <end position="544"/>
    </location>
</feature>
<proteinExistence type="inferred from homology"/>
<keyword evidence="7" id="KW-1185">Reference proteome</keyword>
<dbReference type="NCBIfam" id="NF008453">
    <property type="entry name" value="PRK11308.1"/>
    <property type="match status" value="2"/>
</dbReference>
<reference evidence="7" key="1">
    <citation type="submission" date="2016-10" db="EMBL/GenBank/DDBJ databases">
        <authorList>
            <person name="Varghese N."/>
            <person name="Submissions S."/>
        </authorList>
    </citation>
    <scope>NUCLEOTIDE SEQUENCE [LARGE SCALE GENOMIC DNA]</scope>
    <source>
        <strain evidence="7">DSM 44498</strain>
    </source>
</reference>
<dbReference type="AlphaFoldDB" id="A0A1H5BTT4"/>
<dbReference type="InterPro" id="IPR027417">
    <property type="entry name" value="P-loop_NTPase"/>
</dbReference>